<dbReference type="SUPFAM" id="SSF160935">
    <property type="entry name" value="VPA0735-like"/>
    <property type="match status" value="1"/>
</dbReference>
<evidence type="ECO:0000313" key="2">
    <source>
        <dbReference type="Proteomes" id="UP000179797"/>
    </source>
</evidence>
<gene>
    <name evidence="1" type="ORF">NH26_12840</name>
</gene>
<dbReference type="STRING" id="915059.NH26_12840"/>
<proteinExistence type="predicted"/>
<reference evidence="1 2" key="1">
    <citation type="journal article" date="2012" name="Int. J. Syst. Evol. Microbiol.">
        <title>Flammeovirga pacifica sp. nov., isolated from deep-sea sediment.</title>
        <authorList>
            <person name="Xu H."/>
            <person name="Fu Y."/>
            <person name="Yang N."/>
            <person name="Ding Z."/>
            <person name="Lai Q."/>
            <person name="Zeng R."/>
        </authorList>
    </citation>
    <scope>NUCLEOTIDE SEQUENCE [LARGE SCALE GENOMIC DNA]</scope>
    <source>
        <strain evidence="2">DSM 24597 / LMG 26175 / WPAGA1</strain>
    </source>
</reference>
<accession>A0A1S1Z5X9</accession>
<organism evidence="1 2">
    <name type="scientific">Flammeovirga pacifica</name>
    <dbReference type="NCBI Taxonomy" id="915059"/>
    <lineage>
        <taxon>Bacteria</taxon>
        <taxon>Pseudomonadati</taxon>
        <taxon>Bacteroidota</taxon>
        <taxon>Cytophagia</taxon>
        <taxon>Cytophagales</taxon>
        <taxon>Flammeovirgaceae</taxon>
        <taxon>Flammeovirga</taxon>
    </lineage>
</organism>
<dbReference type="AlphaFoldDB" id="A0A1S1Z5X9"/>
<name>A0A1S1Z5X9_FLAPC</name>
<protein>
    <submittedName>
        <fullName evidence="1">Murein transglycosylase</fullName>
    </submittedName>
</protein>
<comment type="caution">
    <text evidence="1">The sequence shown here is derived from an EMBL/GenBank/DDBJ whole genome shotgun (WGS) entry which is preliminary data.</text>
</comment>
<sequence length="328" mass="37600">MAQDYKSISVTKDNYANAMADMAMNKEFLQGANNTQWHHHYNVMQLDKQPAPMMNRDTKYSFSILDGGGDVVITLPETDGRYMSLHVWNDDHVTYKVFYGPGRYIIPASVSSDYFVANVRIQVDAKDSEDIKKTSDFQNLLKIEYLNGYEPTPFQVKNWNMEEFKNVHQHYVQVANEKGVEGSMGTLENPVSKEDTNRGISIATGLLPDEDAAYLTANYKVKKGNSHKVTYQVPELKDTDLGFYSITVYGDDQHLKTDEGSSISNREIQLNSDGKTFDIHYVFEEDFQNRPNELIMPSEDFWINMRVYIPAQSIIDGEYKLPEIKETM</sequence>
<dbReference type="PANTHER" id="PTHR36509">
    <property type="entry name" value="BLL3101 PROTEIN"/>
    <property type="match status" value="1"/>
</dbReference>
<keyword evidence="2" id="KW-1185">Reference proteome</keyword>
<evidence type="ECO:0000313" key="1">
    <source>
        <dbReference type="EMBL" id="OHX68563.1"/>
    </source>
</evidence>
<dbReference type="PANTHER" id="PTHR36509:SF2">
    <property type="entry name" value="BLL3101 PROTEIN"/>
    <property type="match status" value="1"/>
</dbReference>
<dbReference type="Gene3D" id="2.60.120.1600">
    <property type="match status" value="1"/>
</dbReference>
<dbReference type="Proteomes" id="UP000179797">
    <property type="component" value="Unassembled WGS sequence"/>
</dbReference>
<dbReference type="EMBL" id="JRYR02000001">
    <property type="protein sequence ID" value="OHX68563.1"/>
    <property type="molecule type" value="Genomic_DNA"/>
</dbReference>